<proteinExistence type="predicted"/>
<dbReference type="AlphaFoldDB" id="A0A495JVI0"/>
<dbReference type="RefSeq" id="WP_121160792.1">
    <property type="nucleotide sequence ID" value="NZ_RBKT01000001.1"/>
</dbReference>
<sequence>MTTPRTHFLVVTPDERDPQERDYFEYTVECPGVTDECRKWLECLPGTDGRAALENAYDNGDNEPIQHGLRHKKINHKWMAETTGCYLQDHDALGDAVAGYFAAGRHPIGWDVGDGTELEIHALDSAGRPA</sequence>
<accession>A0A495JVI0</accession>
<name>A0A495JVI0_9ACTN</name>
<organism evidence="1 2">
    <name type="scientific">Micromonospora pisi</name>
    <dbReference type="NCBI Taxonomy" id="589240"/>
    <lineage>
        <taxon>Bacteria</taxon>
        <taxon>Bacillati</taxon>
        <taxon>Actinomycetota</taxon>
        <taxon>Actinomycetes</taxon>
        <taxon>Micromonosporales</taxon>
        <taxon>Micromonosporaceae</taxon>
        <taxon>Micromonospora</taxon>
    </lineage>
</organism>
<evidence type="ECO:0000313" key="1">
    <source>
        <dbReference type="EMBL" id="RKR92851.1"/>
    </source>
</evidence>
<keyword evidence="2" id="KW-1185">Reference proteome</keyword>
<gene>
    <name evidence="1" type="ORF">BDK92_7333</name>
</gene>
<dbReference type="Proteomes" id="UP000277671">
    <property type="component" value="Unassembled WGS sequence"/>
</dbReference>
<dbReference type="OrthoDB" id="9953467at2"/>
<comment type="caution">
    <text evidence="1">The sequence shown here is derived from an EMBL/GenBank/DDBJ whole genome shotgun (WGS) entry which is preliminary data.</text>
</comment>
<dbReference type="EMBL" id="RBKT01000001">
    <property type="protein sequence ID" value="RKR92851.1"/>
    <property type="molecule type" value="Genomic_DNA"/>
</dbReference>
<evidence type="ECO:0000313" key="2">
    <source>
        <dbReference type="Proteomes" id="UP000277671"/>
    </source>
</evidence>
<reference evidence="1 2" key="1">
    <citation type="submission" date="2018-10" db="EMBL/GenBank/DDBJ databases">
        <title>Sequencing the genomes of 1000 actinobacteria strains.</title>
        <authorList>
            <person name="Klenk H.-P."/>
        </authorList>
    </citation>
    <scope>NUCLEOTIDE SEQUENCE [LARGE SCALE GENOMIC DNA]</scope>
    <source>
        <strain evidence="1 2">DSM 45175</strain>
    </source>
</reference>
<protein>
    <submittedName>
        <fullName evidence="1">Uncharacterized protein</fullName>
    </submittedName>
</protein>